<dbReference type="InterPro" id="IPR029069">
    <property type="entry name" value="HotDog_dom_sf"/>
</dbReference>
<evidence type="ECO:0000259" key="2">
    <source>
        <dbReference type="Pfam" id="PF03061"/>
    </source>
</evidence>
<dbReference type="InterPro" id="IPR003736">
    <property type="entry name" value="PAAI_dom"/>
</dbReference>
<dbReference type="Gene3D" id="3.10.129.10">
    <property type="entry name" value="Hotdog Thioesterase"/>
    <property type="match status" value="1"/>
</dbReference>
<proteinExistence type="predicted"/>
<feature type="domain" description="Thioesterase" evidence="2">
    <location>
        <begin position="50"/>
        <end position="123"/>
    </location>
</feature>
<accession>A0ABS4SBV7</accession>
<protein>
    <submittedName>
        <fullName evidence="3">Uncharacterized protein (TIGR00369 family)</fullName>
    </submittedName>
</protein>
<gene>
    <name evidence="3" type="ORF">J2Z81_002975</name>
</gene>
<dbReference type="EMBL" id="JAGIKX010000045">
    <property type="protein sequence ID" value="MBP2258987.1"/>
    <property type="molecule type" value="Genomic_DNA"/>
</dbReference>
<keyword evidence="4" id="KW-1185">Reference proteome</keyword>
<dbReference type="CDD" id="cd03443">
    <property type="entry name" value="PaaI_thioesterase"/>
    <property type="match status" value="1"/>
</dbReference>
<comment type="caution">
    <text evidence="3">The sequence shown here is derived from an EMBL/GenBank/DDBJ whole genome shotgun (WGS) entry which is preliminary data.</text>
</comment>
<sequence length="138" mass="14866">MMKTVNLHDVIRGESAPPACDTTMGVKLIEAKDGFAKGVWTIDEKFINGNGVIMGGFVAGAADIMMSYAITSLLTEEQAFASINLQTTFHRPTFPGDVDIEVNVDKFGRTVSYLTAELKQHDKLVGSAVSSVMITPKP</sequence>
<evidence type="ECO:0000256" key="1">
    <source>
        <dbReference type="ARBA" id="ARBA00022801"/>
    </source>
</evidence>
<dbReference type="RefSeq" id="WP_029269970.1">
    <property type="nucleotide sequence ID" value="NZ_JAGIKX010000045.1"/>
</dbReference>
<dbReference type="SUPFAM" id="SSF54637">
    <property type="entry name" value="Thioesterase/thiol ester dehydrase-isomerase"/>
    <property type="match status" value="1"/>
</dbReference>
<evidence type="ECO:0000313" key="3">
    <source>
        <dbReference type="EMBL" id="MBP2258987.1"/>
    </source>
</evidence>
<reference evidence="3 4" key="1">
    <citation type="submission" date="2021-03" db="EMBL/GenBank/DDBJ databases">
        <title>Genomic Encyclopedia of Type Strains, Phase IV (KMG-IV): sequencing the most valuable type-strain genomes for metagenomic binning, comparative biology and taxonomic classification.</title>
        <authorList>
            <person name="Goeker M."/>
        </authorList>
    </citation>
    <scope>NUCLEOTIDE SEQUENCE [LARGE SCALE GENOMIC DNA]</scope>
    <source>
        <strain evidence="3 4">DSM 25790</strain>
    </source>
</reference>
<organism evidence="3 4">
    <name type="scientific">Virgibacillus alimentarius</name>
    <dbReference type="NCBI Taxonomy" id="698769"/>
    <lineage>
        <taxon>Bacteria</taxon>
        <taxon>Bacillati</taxon>
        <taxon>Bacillota</taxon>
        <taxon>Bacilli</taxon>
        <taxon>Bacillales</taxon>
        <taxon>Bacillaceae</taxon>
        <taxon>Virgibacillus</taxon>
    </lineage>
</organism>
<evidence type="ECO:0000313" key="4">
    <source>
        <dbReference type="Proteomes" id="UP001519294"/>
    </source>
</evidence>
<dbReference type="Pfam" id="PF03061">
    <property type="entry name" value="4HBT"/>
    <property type="match status" value="1"/>
</dbReference>
<dbReference type="NCBIfam" id="TIGR00369">
    <property type="entry name" value="unchar_dom_1"/>
    <property type="match status" value="1"/>
</dbReference>
<keyword evidence="1" id="KW-0378">Hydrolase</keyword>
<dbReference type="Proteomes" id="UP001519294">
    <property type="component" value="Unassembled WGS sequence"/>
</dbReference>
<name>A0ABS4SBV7_9BACI</name>
<dbReference type="InterPro" id="IPR006683">
    <property type="entry name" value="Thioestr_dom"/>
</dbReference>